<evidence type="ECO:0000313" key="3">
    <source>
        <dbReference type="Proteomes" id="UP000886998"/>
    </source>
</evidence>
<comment type="caution">
    <text evidence="2">The sequence shown here is derived from an EMBL/GenBank/DDBJ whole genome shotgun (WGS) entry which is preliminary data.</text>
</comment>
<sequence>MKATEVERDLSVSELRTMPHCTNSDCPDHSTLERKTNDNSKINANANDPPPQKREAISESAIENKEMEKNNNNPIITRSTNHDDFNTYFCLKQLSVQSSSQSSDH</sequence>
<dbReference type="Proteomes" id="UP000886998">
    <property type="component" value="Unassembled WGS sequence"/>
</dbReference>
<feature type="compositionally biased region" description="Basic and acidic residues" evidence="1">
    <location>
        <begin position="51"/>
        <end position="69"/>
    </location>
</feature>
<protein>
    <submittedName>
        <fullName evidence="2">Uncharacterized protein</fullName>
    </submittedName>
</protein>
<reference evidence="2" key="1">
    <citation type="submission" date="2020-08" db="EMBL/GenBank/DDBJ databases">
        <title>Multicomponent nature underlies the extraordinary mechanical properties of spider dragline silk.</title>
        <authorList>
            <person name="Kono N."/>
            <person name="Nakamura H."/>
            <person name="Mori M."/>
            <person name="Yoshida Y."/>
            <person name="Ohtoshi R."/>
            <person name="Malay A.D."/>
            <person name="Moran D.A.P."/>
            <person name="Tomita M."/>
            <person name="Numata K."/>
            <person name="Arakawa K."/>
        </authorList>
    </citation>
    <scope>NUCLEOTIDE SEQUENCE</scope>
</reference>
<dbReference type="EMBL" id="BMAV01013920">
    <property type="protein sequence ID" value="GFY61925.1"/>
    <property type="molecule type" value="Genomic_DNA"/>
</dbReference>
<evidence type="ECO:0000313" key="2">
    <source>
        <dbReference type="EMBL" id="GFY61925.1"/>
    </source>
</evidence>
<evidence type="ECO:0000256" key="1">
    <source>
        <dbReference type="SAM" id="MobiDB-lite"/>
    </source>
</evidence>
<dbReference type="AlphaFoldDB" id="A0A8X7CD31"/>
<proteinExistence type="predicted"/>
<name>A0A8X7CD31_9ARAC</name>
<feature type="region of interest" description="Disordered" evidence="1">
    <location>
        <begin position="1"/>
        <end position="82"/>
    </location>
</feature>
<keyword evidence="3" id="KW-1185">Reference proteome</keyword>
<feature type="compositionally biased region" description="Basic and acidic residues" evidence="1">
    <location>
        <begin position="1"/>
        <end position="11"/>
    </location>
</feature>
<feature type="compositionally biased region" description="Basic and acidic residues" evidence="1">
    <location>
        <begin position="26"/>
        <end position="38"/>
    </location>
</feature>
<gene>
    <name evidence="2" type="ORF">TNIN_162531</name>
</gene>
<organism evidence="2 3">
    <name type="scientific">Trichonephila inaurata madagascariensis</name>
    <dbReference type="NCBI Taxonomy" id="2747483"/>
    <lineage>
        <taxon>Eukaryota</taxon>
        <taxon>Metazoa</taxon>
        <taxon>Ecdysozoa</taxon>
        <taxon>Arthropoda</taxon>
        <taxon>Chelicerata</taxon>
        <taxon>Arachnida</taxon>
        <taxon>Araneae</taxon>
        <taxon>Araneomorphae</taxon>
        <taxon>Entelegynae</taxon>
        <taxon>Araneoidea</taxon>
        <taxon>Nephilidae</taxon>
        <taxon>Trichonephila</taxon>
        <taxon>Trichonephila inaurata</taxon>
    </lineage>
</organism>
<accession>A0A8X7CD31</accession>